<feature type="region of interest" description="Disordered" evidence="1">
    <location>
        <begin position="877"/>
        <end position="896"/>
    </location>
</feature>
<gene>
    <name evidence="3" type="ORF">ACFSUT_27585</name>
</gene>
<proteinExistence type="predicted"/>
<sequence>MKVLLRKFVPIAAAAVLAVTLAQPAAARPAAGPAASSPEWRVANGQLVWTAPKPLFGDGAVEFWSGGKLLGRAQPAADLRTFSLPAGGIREVRGLEARVGGRSLTEAPKATANQPAAAPLPVLPANAVDPGKPGQFSTVKGEYSLDPVRLPGLDGPIEMQGLVVAPKHAPGNRPLVVFLHGRHQPCYNPTDPDDYSTAWPCKAGMLPIPSYRGYLQTQELLASQGFVTVSISANAINALDHAAEDGGAQARSSLVRLHLAHWADWSGSARSTAPAIVKDSPAADLSNVLLVGHSRGGEGVNRAAMDSLYPPPGDTGFSGPVRWKIRGDVLIAPTVFGLNPTPDVPSVTFLPSCDGDVSDLQGQQYIDAARGVSRDTALHSALYVSGANHNYFNAEWTPGVAVAPAQDDFHSPEPDPNCSPGVPARLTDAQQRAVGATYVAAAAQLFQKHDLRVEPLLDGSGVRAPSADPAHVLTHALGGARTPVLVPDSSTKVTGSGDVCQQVGPDQRCLTNSGASKSPHFVGLEEAPDPTRTAVHVRSATAGAPAKIQLPQPVSSIGARALAMRIIAPENAPAESFDVAVTDARGKRTKLGAVTVAGLAGTERTKSFWGQEVRVPLPPYLEVAGLELTPRKAGGEAWLLDAYAWRPGLPDPDPAPLTRVDLGSMTVKEGDSGSKTYQIPVTVTGDGGGSVRVFRADSLSPMSMKWTYQAVTLAPGQHTLDLPATIVGNTRWSWPYRLLAGVKATHGTVVGSAEGSLNVENDDPAPKASVGQPDVSTAEGGALTWPIGLSTAADSEISVLGEVKAPKTGPELMTSDVDPKWLIEHGIDPEKKQPLSETGLTVVLQIPAGKTSGDLTIPTLRHAGADPAKHVLLHVTGEPKESGPDVDVTGTVTDAG</sequence>
<feature type="region of interest" description="Disordered" evidence="1">
    <location>
        <begin position="754"/>
        <end position="777"/>
    </location>
</feature>
<dbReference type="RefSeq" id="WP_344283434.1">
    <property type="nucleotide sequence ID" value="NZ_BAAAHV010000022.1"/>
</dbReference>
<evidence type="ECO:0000313" key="3">
    <source>
        <dbReference type="EMBL" id="MFD2484069.1"/>
    </source>
</evidence>
<protein>
    <recommendedName>
        <fullName evidence="5">Secreted protein</fullName>
    </recommendedName>
</protein>
<dbReference type="Gene3D" id="3.40.50.1820">
    <property type="entry name" value="alpha/beta hydrolase"/>
    <property type="match status" value="1"/>
</dbReference>
<evidence type="ECO:0000256" key="2">
    <source>
        <dbReference type="SAM" id="SignalP"/>
    </source>
</evidence>
<evidence type="ECO:0000256" key="1">
    <source>
        <dbReference type="SAM" id="MobiDB-lite"/>
    </source>
</evidence>
<keyword evidence="4" id="KW-1185">Reference proteome</keyword>
<keyword evidence="2" id="KW-0732">Signal</keyword>
<evidence type="ECO:0000313" key="4">
    <source>
        <dbReference type="Proteomes" id="UP001597542"/>
    </source>
</evidence>
<dbReference type="EMBL" id="JBHUKQ010000014">
    <property type="protein sequence ID" value="MFD2484069.1"/>
    <property type="molecule type" value="Genomic_DNA"/>
</dbReference>
<accession>A0ABW5I423</accession>
<comment type="caution">
    <text evidence="3">The sequence shown here is derived from an EMBL/GenBank/DDBJ whole genome shotgun (WGS) entry which is preliminary data.</text>
</comment>
<evidence type="ECO:0008006" key="5">
    <source>
        <dbReference type="Google" id="ProtNLM"/>
    </source>
</evidence>
<feature type="signal peptide" evidence="2">
    <location>
        <begin position="1"/>
        <end position="27"/>
    </location>
</feature>
<dbReference type="SUPFAM" id="SSF53474">
    <property type="entry name" value="alpha/beta-Hydrolases"/>
    <property type="match status" value="1"/>
</dbReference>
<organism evidence="3 4">
    <name type="scientific">Amycolatopsis albidoflavus</name>
    <dbReference type="NCBI Taxonomy" id="102226"/>
    <lineage>
        <taxon>Bacteria</taxon>
        <taxon>Bacillati</taxon>
        <taxon>Actinomycetota</taxon>
        <taxon>Actinomycetes</taxon>
        <taxon>Pseudonocardiales</taxon>
        <taxon>Pseudonocardiaceae</taxon>
        <taxon>Amycolatopsis</taxon>
    </lineage>
</organism>
<dbReference type="Proteomes" id="UP001597542">
    <property type="component" value="Unassembled WGS sequence"/>
</dbReference>
<name>A0ABW5I423_9PSEU</name>
<feature type="chain" id="PRO_5046087420" description="Secreted protein" evidence="2">
    <location>
        <begin position="28"/>
        <end position="896"/>
    </location>
</feature>
<dbReference type="InterPro" id="IPR029058">
    <property type="entry name" value="AB_hydrolase_fold"/>
</dbReference>
<reference evidence="4" key="1">
    <citation type="journal article" date="2019" name="Int. J. Syst. Evol. Microbiol.">
        <title>The Global Catalogue of Microorganisms (GCM) 10K type strain sequencing project: providing services to taxonomists for standard genome sequencing and annotation.</title>
        <authorList>
            <consortium name="The Broad Institute Genomics Platform"/>
            <consortium name="The Broad Institute Genome Sequencing Center for Infectious Disease"/>
            <person name="Wu L."/>
            <person name="Ma J."/>
        </authorList>
    </citation>
    <scope>NUCLEOTIDE SEQUENCE [LARGE SCALE GENOMIC DNA]</scope>
    <source>
        <strain evidence="4">CGMCC 4.7638</strain>
    </source>
</reference>